<dbReference type="OrthoDB" id="495728at2"/>
<dbReference type="RefSeq" id="WP_017437163.1">
    <property type="nucleotide sequence ID" value="NZ_BAWO01000087.1"/>
</dbReference>
<evidence type="ECO:0000256" key="2">
    <source>
        <dbReference type="ARBA" id="ARBA00007832"/>
    </source>
</evidence>
<dbReference type="InterPro" id="IPR022770">
    <property type="entry name" value="IucA/IucC-like_C"/>
</dbReference>
<gene>
    <name evidence="5" type="ORF">GCA01S_087_00010</name>
</gene>
<proteinExistence type="inferred from homology"/>
<dbReference type="Pfam" id="PF06276">
    <property type="entry name" value="FhuF"/>
    <property type="match status" value="1"/>
</dbReference>
<name>A0A023DK77_9BACL</name>
<comment type="similarity">
    <text evidence="2">Belongs to the IucA/IucC family.</text>
</comment>
<accession>A0A023DK77</accession>
<evidence type="ECO:0000259" key="4">
    <source>
        <dbReference type="Pfam" id="PF06276"/>
    </source>
</evidence>
<dbReference type="Pfam" id="PF04183">
    <property type="entry name" value="IucA_IucC"/>
    <property type="match status" value="1"/>
</dbReference>
<dbReference type="EMBL" id="BAWO01000087">
    <property type="protein sequence ID" value="GAJ41679.1"/>
    <property type="molecule type" value="Genomic_DNA"/>
</dbReference>
<dbReference type="AlphaFoldDB" id="A0A023DK77"/>
<evidence type="ECO:0000313" key="6">
    <source>
        <dbReference type="Proteomes" id="UP000023561"/>
    </source>
</evidence>
<evidence type="ECO:0008006" key="7">
    <source>
        <dbReference type="Google" id="ProtNLM"/>
    </source>
</evidence>
<dbReference type="Gene3D" id="1.10.510.40">
    <property type="match status" value="1"/>
</dbReference>
<dbReference type="GO" id="GO:0016881">
    <property type="term" value="F:acid-amino acid ligase activity"/>
    <property type="evidence" value="ECO:0007669"/>
    <property type="project" value="UniProtKB-ARBA"/>
</dbReference>
<dbReference type="PANTHER" id="PTHR34384:SF6">
    <property type="entry name" value="STAPHYLOFERRIN B SYNTHASE"/>
    <property type="match status" value="1"/>
</dbReference>
<protein>
    <recommendedName>
        <fullName evidence="7">Siderophore biosynthesis protein</fullName>
    </recommendedName>
</protein>
<dbReference type="InterPro" id="IPR037455">
    <property type="entry name" value="LucA/IucC-like"/>
</dbReference>
<comment type="pathway">
    <text evidence="1">Siderophore biosynthesis.</text>
</comment>
<dbReference type="GO" id="GO:0019290">
    <property type="term" value="P:siderophore biosynthetic process"/>
    <property type="evidence" value="ECO:0007669"/>
    <property type="project" value="InterPro"/>
</dbReference>
<evidence type="ECO:0000256" key="1">
    <source>
        <dbReference type="ARBA" id="ARBA00004924"/>
    </source>
</evidence>
<evidence type="ECO:0000313" key="5">
    <source>
        <dbReference type="EMBL" id="GAJ41679.1"/>
    </source>
</evidence>
<evidence type="ECO:0000259" key="3">
    <source>
        <dbReference type="Pfam" id="PF04183"/>
    </source>
</evidence>
<feature type="domain" description="Aerobactin siderophore biosynthesis IucA/IucC-like C-terminal" evidence="4">
    <location>
        <begin position="432"/>
        <end position="587"/>
    </location>
</feature>
<dbReference type="PANTHER" id="PTHR34384">
    <property type="entry name" value="L-2,3-DIAMINOPROPANOATE--CITRATE LIGASE"/>
    <property type="match status" value="1"/>
</dbReference>
<feature type="domain" description="Aerobactin siderophore biosynthesis IucA/IucC N-terminal" evidence="3">
    <location>
        <begin position="168"/>
        <end position="400"/>
    </location>
</feature>
<dbReference type="Proteomes" id="UP000023561">
    <property type="component" value="Unassembled WGS sequence"/>
</dbReference>
<sequence>MHLTERQDAVTNARASRRILKELIDAFLLEDLFSFSTKGKIVDISEKEYYCHISLQSDEMLYEVPLNKEKSFVFTVRRSVLQPYRMSQNEVYLIDKPSKLMQSMEPLDVIKALMDLASDFHPYPTEKLERFCEEISTAIQQTALAMEANESLPEKYDLSLLHTERIASFRDRPFHPTAKAKMGWNAEEYRKYSPEYSREIKLKWVALHRAYIRSGTNADEALLWQLLQEEEKKRLNDAFDKAGVSKSDYMAFPIHPWQKQHVLSDLYRNEIDQKICVPLSVETGGMVATSSLRSLAHLEQRRFHLKLPIGIYSLGASRLLPPRYFINGEKGQQLLQRVKEKNKEIDKQLFLCNEIHWWTFRNKGNDLFSDKPGHLAFQIREYPKELNDSSDISLLPMAAFANNYLRGHRHPFALWLNKKGKDLTSENIRLLFRELCEAFFQLSLRLLSYGIMPELHGQNVVLILDKYRLKGFLLRDHDTVRIFPRWMETKGLNDPEYVIRKDTPNTLIHQSPESFLAYFQTLGIQVNLYSIVDALSTSYGIDEFEFWQEVKESFIQTLCEIDIPDEHRSIIHELFFQRKSWPVKKVLHPLLMRTGSGGGSMPSSIGTIRNPFQ</sequence>
<reference evidence="5 6" key="1">
    <citation type="submission" date="2014-04" db="EMBL/GenBank/DDBJ databases">
        <title>Whole genome shotgun sequence of Geobacillus caldoxylosilyticus NBRC 107762.</title>
        <authorList>
            <person name="Hosoyama A."/>
            <person name="Hosoyama Y."/>
            <person name="Katano-Makiyama Y."/>
            <person name="Tsuchikane K."/>
            <person name="Ohji S."/>
            <person name="Ichikawa N."/>
            <person name="Yamazoe A."/>
            <person name="Fujita N."/>
        </authorList>
    </citation>
    <scope>NUCLEOTIDE SEQUENCE [LARGE SCALE GENOMIC DNA]</scope>
    <source>
        <strain evidence="5 6">NBRC 107762</strain>
    </source>
</reference>
<dbReference type="InterPro" id="IPR007310">
    <property type="entry name" value="Aerobactin_biosyn_IucA/IucC_N"/>
</dbReference>
<organism evidence="5 6">
    <name type="scientific">Parageobacillus caldoxylosilyticus NBRC 107762</name>
    <dbReference type="NCBI Taxonomy" id="1220594"/>
    <lineage>
        <taxon>Bacteria</taxon>
        <taxon>Bacillati</taxon>
        <taxon>Bacillota</taxon>
        <taxon>Bacilli</taxon>
        <taxon>Bacillales</taxon>
        <taxon>Anoxybacillaceae</taxon>
        <taxon>Saccharococcus</taxon>
    </lineage>
</organism>
<comment type="caution">
    <text evidence="5">The sequence shown here is derived from an EMBL/GenBank/DDBJ whole genome shotgun (WGS) entry which is preliminary data.</text>
</comment>
<keyword evidence="6" id="KW-1185">Reference proteome</keyword>